<keyword evidence="1" id="KW-0812">Transmembrane</keyword>
<organism evidence="2 3">
    <name type="scientific">Polychaeton citri CBS 116435</name>
    <dbReference type="NCBI Taxonomy" id="1314669"/>
    <lineage>
        <taxon>Eukaryota</taxon>
        <taxon>Fungi</taxon>
        <taxon>Dikarya</taxon>
        <taxon>Ascomycota</taxon>
        <taxon>Pezizomycotina</taxon>
        <taxon>Dothideomycetes</taxon>
        <taxon>Dothideomycetidae</taxon>
        <taxon>Capnodiales</taxon>
        <taxon>Capnodiaceae</taxon>
        <taxon>Polychaeton</taxon>
    </lineage>
</organism>
<accession>A0A9P4UPW8</accession>
<feature type="transmembrane region" description="Helical" evidence="1">
    <location>
        <begin position="12"/>
        <end position="37"/>
    </location>
</feature>
<evidence type="ECO:0000313" key="2">
    <source>
        <dbReference type="EMBL" id="KAF2720871.1"/>
    </source>
</evidence>
<comment type="caution">
    <text evidence="2">The sequence shown here is derived from an EMBL/GenBank/DDBJ whole genome shotgun (WGS) entry which is preliminary data.</text>
</comment>
<name>A0A9P4UPW8_9PEZI</name>
<evidence type="ECO:0000256" key="1">
    <source>
        <dbReference type="SAM" id="Phobius"/>
    </source>
</evidence>
<proteinExistence type="predicted"/>
<evidence type="ECO:0000313" key="3">
    <source>
        <dbReference type="Proteomes" id="UP000799441"/>
    </source>
</evidence>
<keyword evidence="3" id="KW-1185">Reference proteome</keyword>
<dbReference type="EMBL" id="MU003795">
    <property type="protein sequence ID" value="KAF2720871.1"/>
    <property type="molecule type" value="Genomic_DNA"/>
</dbReference>
<keyword evidence="1" id="KW-0472">Membrane</keyword>
<protein>
    <submittedName>
        <fullName evidence="2">Uncharacterized protein</fullName>
    </submittedName>
</protein>
<dbReference type="Proteomes" id="UP000799441">
    <property type="component" value="Unassembled WGS sequence"/>
</dbReference>
<dbReference type="AlphaFoldDB" id="A0A9P4UPW8"/>
<sequence length="156" mass="16487">MSGLQDKRTSTSAVPIAAGAAWVLIRLLLLLLCYCIIHPGQQASSSLLRSALGRLLFILPPSTSHRRHTFIPLPWILHLEDSLAEPPPTTHTSVHIYTIAIQGVVSEGAGHGIPQSTHFSTSAITATIAATATSTAASRLGKVRLILSVAAWLPGC</sequence>
<reference evidence="2" key="1">
    <citation type="journal article" date="2020" name="Stud. Mycol.">
        <title>101 Dothideomycetes genomes: a test case for predicting lifestyles and emergence of pathogens.</title>
        <authorList>
            <person name="Haridas S."/>
            <person name="Albert R."/>
            <person name="Binder M."/>
            <person name="Bloem J."/>
            <person name="Labutti K."/>
            <person name="Salamov A."/>
            <person name="Andreopoulos B."/>
            <person name="Baker S."/>
            <person name="Barry K."/>
            <person name="Bills G."/>
            <person name="Bluhm B."/>
            <person name="Cannon C."/>
            <person name="Castanera R."/>
            <person name="Culley D."/>
            <person name="Daum C."/>
            <person name="Ezra D."/>
            <person name="Gonzalez J."/>
            <person name="Henrissat B."/>
            <person name="Kuo A."/>
            <person name="Liang C."/>
            <person name="Lipzen A."/>
            <person name="Lutzoni F."/>
            <person name="Magnuson J."/>
            <person name="Mondo S."/>
            <person name="Nolan M."/>
            <person name="Ohm R."/>
            <person name="Pangilinan J."/>
            <person name="Park H.-J."/>
            <person name="Ramirez L."/>
            <person name="Alfaro M."/>
            <person name="Sun H."/>
            <person name="Tritt A."/>
            <person name="Yoshinaga Y."/>
            <person name="Zwiers L.-H."/>
            <person name="Turgeon B."/>
            <person name="Goodwin S."/>
            <person name="Spatafora J."/>
            <person name="Crous P."/>
            <person name="Grigoriev I."/>
        </authorList>
    </citation>
    <scope>NUCLEOTIDE SEQUENCE</scope>
    <source>
        <strain evidence="2">CBS 116435</strain>
    </source>
</reference>
<keyword evidence="1" id="KW-1133">Transmembrane helix</keyword>
<gene>
    <name evidence="2" type="ORF">K431DRAFT_85022</name>
</gene>